<feature type="transmembrane region" description="Helical" evidence="8">
    <location>
        <begin position="212"/>
        <end position="234"/>
    </location>
</feature>
<keyword evidence="6 8" id="KW-1133">Transmembrane helix</keyword>
<evidence type="ECO:0000256" key="1">
    <source>
        <dbReference type="ARBA" id="ARBA00004651"/>
    </source>
</evidence>
<dbReference type="GO" id="GO:0022857">
    <property type="term" value="F:transmembrane transporter activity"/>
    <property type="evidence" value="ECO:0007669"/>
    <property type="project" value="InterPro"/>
</dbReference>
<dbReference type="Proteomes" id="UP000481872">
    <property type="component" value="Unassembled WGS sequence"/>
</dbReference>
<keyword evidence="10" id="KW-1185">Reference proteome</keyword>
<dbReference type="InterPro" id="IPR000522">
    <property type="entry name" value="ABC_transptr_permease_BtuC"/>
</dbReference>
<evidence type="ECO:0000313" key="10">
    <source>
        <dbReference type="Proteomes" id="UP000481872"/>
    </source>
</evidence>
<evidence type="ECO:0000313" key="9">
    <source>
        <dbReference type="EMBL" id="NEU06403.1"/>
    </source>
</evidence>
<feature type="transmembrane region" description="Helical" evidence="8">
    <location>
        <begin position="141"/>
        <end position="159"/>
    </location>
</feature>
<keyword evidence="3" id="KW-0813">Transport</keyword>
<dbReference type="RefSeq" id="WP_010299542.1">
    <property type="nucleotide sequence ID" value="NZ_CABKRL010000006.1"/>
</dbReference>
<keyword evidence="7 8" id="KW-0472">Membrane</keyword>
<feature type="transmembrane region" description="Helical" evidence="8">
    <location>
        <begin position="308"/>
        <end position="326"/>
    </location>
</feature>
<dbReference type="CDD" id="cd06550">
    <property type="entry name" value="TM_ABC_iron-siderophores_like"/>
    <property type="match status" value="1"/>
</dbReference>
<dbReference type="Pfam" id="PF01032">
    <property type="entry name" value="FecCD"/>
    <property type="match status" value="1"/>
</dbReference>
<gene>
    <name evidence="9" type="ORF">G3M99_16440</name>
</gene>
<evidence type="ECO:0000256" key="8">
    <source>
        <dbReference type="SAM" id="Phobius"/>
    </source>
</evidence>
<feature type="transmembrane region" description="Helical" evidence="8">
    <location>
        <begin position="262"/>
        <end position="288"/>
    </location>
</feature>
<feature type="transmembrane region" description="Helical" evidence="8">
    <location>
        <begin position="79"/>
        <end position="96"/>
    </location>
</feature>
<evidence type="ECO:0000256" key="6">
    <source>
        <dbReference type="ARBA" id="ARBA00022989"/>
    </source>
</evidence>
<evidence type="ECO:0000256" key="2">
    <source>
        <dbReference type="ARBA" id="ARBA00007935"/>
    </source>
</evidence>
<dbReference type="InterPro" id="IPR037294">
    <property type="entry name" value="ABC_BtuC-like"/>
</dbReference>
<comment type="similarity">
    <text evidence="2">Belongs to the binding-protein-dependent transport system permease family. FecCD subfamily.</text>
</comment>
<dbReference type="PANTHER" id="PTHR30472:SF25">
    <property type="entry name" value="ABC TRANSPORTER PERMEASE PROTEIN MJ0876-RELATED"/>
    <property type="match status" value="1"/>
</dbReference>
<dbReference type="PANTHER" id="PTHR30472">
    <property type="entry name" value="FERRIC ENTEROBACTIN TRANSPORT SYSTEM PERMEASE PROTEIN"/>
    <property type="match status" value="1"/>
</dbReference>
<dbReference type="FunFam" id="1.10.3470.10:FF:000001">
    <property type="entry name" value="Vitamin B12 ABC transporter permease BtuC"/>
    <property type="match status" value="1"/>
</dbReference>
<dbReference type="GO" id="GO:0005886">
    <property type="term" value="C:plasma membrane"/>
    <property type="evidence" value="ECO:0007669"/>
    <property type="project" value="UniProtKB-SubCell"/>
</dbReference>
<keyword evidence="5 8" id="KW-0812">Transmembrane</keyword>
<organism evidence="9 10">
    <name type="scientific">Clostridium senegalense</name>
    <dbReference type="NCBI Taxonomy" id="1465809"/>
    <lineage>
        <taxon>Bacteria</taxon>
        <taxon>Bacillati</taxon>
        <taxon>Bacillota</taxon>
        <taxon>Clostridia</taxon>
        <taxon>Eubacteriales</taxon>
        <taxon>Clostridiaceae</taxon>
        <taxon>Clostridium</taxon>
    </lineage>
</organism>
<dbReference type="SUPFAM" id="SSF81345">
    <property type="entry name" value="ABC transporter involved in vitamin B12 uptake, BtuC"/>
    <property type="match status" value="1"/>
</dbReference>
<reference evidence="9 10" key="1">
    <citation type="submission" date="2020-02" db="EMBL/GenBank/DDBJ databases">
        <title>Genome assembly of a novel Clostridium senegalense strain.</title>
        <authorList>
            <person name="Gupta T.B."/>
            <person name="Jauregui R."/>
            <person name="Maclean P."/>
            <person name="Nawarathana A."/>
            <person name="Brightwell G."/>
        </authorList>
    </citation>
    <scope>NUCLEOTIDE SEQUENCE [LARGE SCALE GENOMIC DNA]</scope>
    <source>
        <strain evidence="9 10">AGRFS4</strain>
    </source>
</reference>
<comment type="subcellular location">
    <subcellularLocation>
        <location evidence="1">Cell membrane</location>
        <topology evidence="1">Multi-pass membrane protein</topology>
    </subcellularLocation>
</comment>
<feature type="transmembrane region" description="Helical" evidence="8">
    <location>
        <begin position="333"/>
        <end position="354"/>
    </location>
</feature>
<proteinExistence type="inferred from homology"/>
<dbReference type="Gene3D" id="1.10.3470.10">
    <property type="entry name" value="ABC transporter involved in vitamin B12 uptake, BtuC"/>
    <property type="match status" value="1"/>
</dbReference>
<evidence type="ECO:0000256" key="3">
    <source>
        <dbReference type="ARBA" id="ARBA00022448"/>
    </source>
</evidence>
<evidence type="ECO:0000256" key="5">
    <source>
        <dbReference type="ARBA" id="ARBA00022692"/>
    </source>
</evidence>
<feature type="transmembrane region" description="Helical" evidence="8">
    <location>
        <begin position="171"/>
        <end position="192"/>
    </location>
</feature>
<accession>A0A6M0H8K4</accession>
<keyword evidence="4" id="KW-1003">Cell membrane</keyword>
<protein>
    <submittedName>
        <fullName evidence="9">Iron ABC transporter permease</fullName>
    </submittedName>
</protein>
<name>A0A6M0H8K4_9CLOT</name>
<sequence>MKNKNFSNILSKYNYLIVIALMLLLLVSIVLAVSIGSVKLPATDVYSIILNKLFGTSLKGKSIPQASIDIVWQIRLPRVFLGVITGLGLSLGGTVMQATVQNPLADPYLLGISSGATLGATFSILIGASTLFTGVLQNTGVTFWAFIGALLASIVVFKLSNLGGRATSVKLVLSGMVVNLICSALSSFMIYLTNDNSALHSLSYWSMGSLTGAKWTNLLIPTIVVVFFIIIFIIQSRVMDVMLLGDETAITLGIDLNKYRKFYLISVSILSGVLVSCCGMIGFVGLVIPHITRSLVGSDHKKLLPTTVLLGAIFLVWADVLSRIILKNMEMPIGIITSLLGAPFFIYIMITRAYGFGER</sequence>
<evidence type="ECO:0000256" key="4">
    <source>
        <dbReference type="ARBA" id="ARBA00022475"/>
    </source>
</evidence>
<feature type="transmembrane region" description="Helical" evidence="8">
    <location>
        <begin position="108"/>
        <end position="135"/>
    </location>
</feature>
<dbReference type="EMBL" id="JAAGPU010000043">
    <property type="protein sequence ID" value="NEU06403.1"/>
    <property type="molecule type" value="Genomic_DNA"/>
</dbReference>
<dbReference type="GO" id="GO:0033214">
    <property type="term" value="P:siderophore-iron import into cell"/>
    <property type="evidence" value="ECO:0007669"/>
    <property type="project" value="TreeGrafter"/>
</dbReference>
<dbReference type="AlphaFoldDB" id="A0A6M0H8K4"/>
<comment type="caution">
    <text evidence="9">The sequence shown here is derived from an EMBL/GenBank/DDBJ whole genome shotgun (WGS) entry which is preliminary data.</text>
</comment>
<evidence type="ECO:0000256" key="7">
    <source>
        <dbReference type="ARBA" id="ARBA00023136"/>
    </source>
</evidence>